<feature type="region of interest" description="Disordered" evidence="1">
    <location>
        <begin position="3464"/>
        <end position="3516"/>
    </location>
</feature>
<dbReference type="WBParaSite" id="HDID_0000494501-mRNA-1">
    <property type="protein sequence ID" value="HDID_0000494501-mRNA-1"/>
    <property type="gene ID" value="HDID_0000494501"/>
</dbReference>
<dbReference type="Proteomes" id="UP000274504">
    <property type="component" value="Unassembled WGS sequence"/>
</dbReference>
<feature type="compositionally biased region" description="Polar residues" evidence="1">
    <location>
        <begin position="1922"/>
        <end position="1938"/>
    </location>
</feature>
<organism evidence="4">
    <name type="scientific">Hymenolepis diminuta</name>
    <name type="common">Rat tapeworm</name>
    <dbReference type="NCBI Taxonomy" id="6216"/>
    <lineage>
        <taxon>Eukaryota</taxon>
        <taxon>Metazoa</taxon>
        <taxon>Spiralia</taxon>
        <taxon>Lophotrochozoa</taxon>
        <taxon>Platyhelminthes</taxon>
        <taxon>Cestoda</taxon>
        <taxon>Eucestoda</taxon>
        <taxon>Cyclophyllidea</taxon>
        <taxon>Hymenolepididae</taxon>
        <taxon>Hymenolepis</taxon>
    </lineage>
</organism>
<feature type="region of interest" description="Disordered" evidence="1">
    <location>
        <begin position="1922"/>
        <end position="1943"/>
    </location>
</feature>
<feature type="region of interest" description="Disordered" evidence="1">
    <location>
        <begin position="1560"/>
        <end position="1579"/>
    </location>
</feature>
<feature type="region of interest" description="Disordered" evidence="1">
    <location>
        <begin position="2221"/>
        <end position="2274"/>
    </location>
</feature>
<dbReference type="EMBL" id="UYSG01002163">
    <property type="protein sequence ID" value="VDL57261.1"/>
    <property type="molecule type" value="Genomic_DNA"/>
</dbReference>
<feature type="region of interest" description="Disordered" evidence="1">
    <location>
        <begin position="1062"/>
        <end position="1086"/>
    </location>
</feature>
<accession>A0A0R3SJ30</accession>
<feature type="compositionally biased region" description="Basic and acidic residues" evidence="1">
    <location>
        <begin position="2237"/>
        <end position="2247"/>
    </location>
</feature>
<feature type="region of interest" description="Disordered" evidence="1">
    <location>
        <begin position="3162"/>
        <end position="3207"/>
    </location>
</feature>
<feature type="compositionally biased region" description="Basic and acidic residues" evidence="1">
    <location>
        <begin position="2111"/>
        <end position="2121"/>
    </location>
</feature>
<gene>
    <name evidence="2" type="ORF">HDID_LOCUS4943</name>
</gene>
<feature type="region of interest" description="Disordered" evidence="1">
    <location>
        <begin position="1155"/>
        <end position="1200"/>
    </location>
</feature>
<evidence type="ECO:0000313" key="2">
    <source>
        <dbReference type="EMBL" id="VDL57261.1"/>
    </source>
</evidence>
<name>A0A0R3SJ30_HYMDI</name>
<feature type="compositionally biased region" description="Polar residues" evidence="1">
    <location>
        <begin position="3162"/>
        <end position="3178"/>
    </location>
</feature>
<protein>
    <submittedName>
        <fullName evidence="4">Protein kinase domain-containing protein</fullName>
    </submittedName>
</protein>
<proteinExistence type="predicted"/>
<feature type="compositionally biased region" description="Basic and acidic residues" evidence="1">
    <location>
        <begin position="3484"/>
        <end position="3493"/>
    </location>
</feature>
<evidence type="ECO:0000313" key="3">
    <source>
        <dbReference type="Proteomes" id="UP000274504"/>
    </source>
</evidence>
<reference evidence="4" key="1">
    <citation type="submission" date="2017-02" db="UniProtKB">
        <authorList>
            <consortium name="WormBaseParasite"/>
        </authorList>
    </citation>
    <scope>IDENTIFICATION</scope>
</reference>
<feature type="compositionally biased region" description="Polar residues" evidence="1">
    <location>
        <begin position="3494"/>
        <end position="3503"/>
    </location>
</feature>
<reference evidence="2 3" key="2">
    <citation type="submission" date="2018-11" db="EMBL/GenBank/DDBJ databases">
        <authorList>
            <consortium name="Pathogen Informatics"/>
        </authorList>
    </citation>
    <scope>NUCLEOTIDE SEQUENCE [LARGE SCALE GENOMIC DNA]</scope>
</reference>
<feature type="region of interest" description="Disordered" evidence="1">
    <location>
        <begin position="2107"/>
        <end position="2127"/>
    </location>
</feature>
<evidence type="ECO:0000313" key="4">
    <source>
        <dbReference type="WBParaSite" id="HDID_0000494501-mRNA-1"/>
    </source>
</evidence>
<sequence>MALRRTIKDRGTSPIPKLDGLSLSIATDFAEPRIFPLVVDNIHAPSISRSYRTKSTATMCALHLEKERGMRDDFIVAEQVSMMSIQATDKYEESYLLVTDVGKSAIKGKCIQTTKVAACDTGDVSTEFFGVDELMHSRESSAREERETRLFDLETQVSPVLVAEECQTEIGMGRNVRESATLTHDRRAAVDMNTQALDNNELIRLSFESFDSTSVLRRLDIDDHNHFTTVSSLVEFEENGRSLNSDNGLKAFSDYVISMDRSRLTRDCGVNTVPEKKEFNLELQISPTLVSDESQTCLIDIKPSFLSFTLNLQSPLFTYDLVSTASSTSTVLNYSRSSDYASALGEVISQTSTVFDSLDHCTSFHNISSSNSLFMQGRSIQLSLTHLNGINTGLVLFSDSSWKRRTGLLFDSETHMTPLGKYWSDFDVVYSYDSFRDDDQCSTSSKINPLGGSMHISTASMREAEISKEDSIVCSKCGSKLTSKEKKDCSDAAVQVQCNQPSSNMLDSPNIKKIGELFDHGDVFFEHEGHFEIKQPILTRHENKEFQTLSFNSRNIVSKAISCSPERKDIDVQYSPHHSKSIEIIALTVEGDNACSEINPIIEKSSVSIASSGNQFQNDLSVLAQNILPKETVFNDKSTLPQSVMLKWTNTASMTSKILTNNLIKPILFEDKDYTAFIRHRDENIAGIQLEWNSSSLQKLTSDLDCQTEWIVVVIGWQSMDKVSENVRRTASLPQSTIKSCSTAVATGLPVIKSKIFNPDGRSCKVDNAARHQPFVRKLKNKNIMTETKKSELKPQMSFTSYLSRSNEDAPISIIPDFTLDRQSSSEVEEPELIKGFSSMHYSLISTASTTVKQLMTFKNKRDDILSFDGADESEKSLVIPSRSSHVVNISVENSRKTKDIGIEAVIDSNLSAGKTQTLHDLSITEAELENAQFVPANAAHVLIHTGISTAIQCILIGTDTHPVSRVHNQSQTESAADETKLDLDIADVKIRTSLEVADFECQASPNEGTGIERSIEVINSTDVHSTLINSPDNEMIFTSVMSSNVISQKFENELVVIADKPKTANQESETSQNLPKRKNKNLMVKPPDEVSRISKVLKDTATGPETVPSFDTISEQKREFVTSIIPAYSKNTSASTRTIVSMISSDQLVKSVTKHSKELSDISPYSPPSPSVPPKDGNDGSDSDSDSHNPPYMNMETDTKRPMHFEHSMSTRTNVKMVTAQTQSEHISNDNHCQTESVKILRVNEEKDVTEASGNKPICNAAPGFYRLISTASMASVEVQEQISYGVKWERSAALLTQMGSLTPEQFEAKGNQNIKMISESIAATAEMNVQQRVSETNTNEVGKGMRKISKKVEVHPFSVCAECQTSIETSEQGLESAQGAGDVYADFKIDEGTFSRSGCSVLDKSVKTSHKIRNSGTDAVPEFQPSIAKVRMKMVFAQTQTELNPIPSRHEDISLVDASRSQPIRSDPSKSHQMLSTASMSSFSIQGNIMMILMSKKPTICAAIQVQIEDLNSDIVLESMVVCVKNNVQENSSMSQGKMTKSKKTQILPTLICKESQTFTESKESNEGSTSPLTEDSGDVYANFDFNDLAHNEGTQNTYFLDPLPKDLKGVSTSSIARDKVKNPQMVTEQDIEGTKCQSETTQKILIQKDSLTRDMGISCLLLTSILTNVESKHIQKIKSEGLTISSLMEIPSSHPIKDISTSTCSMVGLPSSEPWAKSSIVSSSSVSYQQNDDDSKSEDQNLLSFDNETDTNTLRHVEHSAGPLSTQFGNKPIGTQGQTNFINIPLAPSEISRSFLVRGASARSINLISTSSMSSLIVKDVSASWTFSGCNAGQTFLVYTSLPIESKPYVDIVTESVVSSIQENVQEPSASTKTQDKNMIPKKIQVHPFTFCAESQTSVEGDAGDVCVDFAIKEELVTPGSSSDVNKSPRTSPSIKESRTDATLETKFSVALSQTSSFPSTSMSALPIEASVTNAAFKHTCSVPIQTISQPVCNQISTGIQCLALMQSSRPLETAVKNIPNSHRNSVVLKPLVCSHIQTQSFVDALSLNSVKAIETTDEEIQAISTTSQSECQTTMTSSSNLTEIGHKIPEDTTESVVDVHSIPLNSEKNKPDSKRDTASTSVMSSIPIQQRIPIRELTTKTENSQKKLRIENTPLLVISPQEFLLSSKVLTGTTTEIKDFVNETSNPDQDTCLSIRTRLKSQTPDSQGHGSLSLLLVHSSSSPPQYNSDDSDSEFKKKMEKKTTKYIKRSKSPKSPQIPKLKKSRITPNCIDSNSQTDTFDILPTDGDNDSIIVIKSEPISSGPLKPKKLIPTASMSPLSIYENRVQEISYRKYSSCAAVQTVIGNIFSKSPDDEKDRSVEYVIPSVETDVQESVQKSNLSIVGRMRKAYSKKVQVNPFTFYIESQTALEVKDERSEVGSDETGHIYTDFTSSDFVSDHSSKSIDRQINSNTQSSDSFSQTSYHMLPVETRKQDKFEAKDTIEQDVSENLFASTIPAVKLKTTSTMSCYQVPRLNAERAKLKSLIDSKTQHDTVSEISKPDFSLYPDSVKEFLSEIGTPSSNTFAFCLDSLFFPNPPKEYKCASTMTQNQIRDTFMSTFTKTVLDTNTDDLTETEAPYHQVQLTDILGSISKDKQDIGISCHFLTPDSTINTEQLQESEKQSASLRSTGLQVITYMDPYEDRDLGYTPANFESENYMAIFRPQKVHIAIGRLENEQLDHAKVEFVPQCDNIVRETCQTVQIPPALTLMYTSTSTRTHLQESLRRDSISESKTQLSHEEHFAGNQFEKVKIKPAESTVESCPSGALRPQTNYSATMTSMIVAPSKNHPITAVKSTVEKVEDFRVVVNVSTQTHHEFHSPERSFDVVGTSSKLSIEQKMTEDSTSEIEVGLVAKEFPLDHVPYERGSFFEELRHQNVSTMTGVDVRRTDVHDSQLLPKSSEKERLPDKVETILDEHLCMRCQMAIKNVESSQKGEKISSSTQTQVSVEVLTREYEQISTKAKCIGIGSTLKVMNAGTSTLLDTIKPEAKFSVITNKTEIHSSHLRSVVGDEIFEKENSDLQAMANSMEASSSMHAGSVSVKILQEAPEVYASAESTPSHTSSKENSVSTAVMSSKLISQISSHIRSKKSIFVNQGVMVNTYLEGTIKSVIRSNVNTSASTEIGINPHKSQMKSPNIHSEESNEIYLPTPPSSPPPPQNSPSVDSEDMNNSVLVFVTSSKADIRKHNTKTKSSVEPILFDKQCQTESVKILPITEGLCFAEESRDTEPKNSSHKSQHSILTQDTETQTIEVIGFTAECSTVETQTQYLSKNAKCQTYDDNFSAVEPELKFKEIFENHLEPLVTSAVHSLPLETENDMTVKNSAKINAISISIQTETKHISNNEAIGISTINEVQEMDDPNVKIDKSKNYPSNEDTQKPKRYKVVTSSISALLQSFTRKITKPKLINAETQATSLDINLGEKSNKEIQVSSSTESTAKQPIRTECNRTEKETSVETNSETISSADDDLPHGFINTGTGDSESTFSYQLIDEGVQSANLASNALTQTSYSLLP</sequence>
<feature type="compositionally biased region" description="Polar residues" evidence="1">
    <location>
        <begin position="3466"/>
        <end position="3478"/>
    </location>
</feature>
<feature type="compositionally biased region" description="Pro residues" evidence="1">
    <location>
        <begin position="3189"/>
        <end position="3200"/>
    </location>
</feature>
<feature type="compositionally biased region" description="Polar residues" evidence="1">
    <location>
        <begin position="1064"/>
        <end position="1075"/>
    </location>
</feature>
<evidence type="ECO:0000256" key="1">
    <source>
        <dbReference type="SAM" id="MobiDB-lite"/>
    </source>
</evidence>
<feature type="region of interest" description="Disordered" evidence="1">
    <location>
        <begin position="3263"/>
        <end position="3283"/>
    </location>
</feature>